<proteinExistence type="predicted"/>
<protein>
    <recommendedName>
        <fullName evidence="2">C2H2-type domain-containing protein</fullName>
    </recommendedName>
</protein>
<dbReference type="GO" id="GO:0008270">
    <property type="term" value="F:zinc ion binding"/>
    <property type="evidence" value="ECO:0007669"/>
    <property type="project" value="UniProtKB-KW"/>
</dbReference>
<feature type="non-terminal residue" evidence="3">
    <location>
        <position position="87"/>
    </location>
</feature>
<dbReference type="Gene3D" id="3.30.160.60">
    <property type="entry name" value="Classic Zinc Finger"/>
    <property type="match status" value="1"/>
</dbReference>
<keyword evidence="1" id="KW-0863">Zinc-finger</keyword>
<feature type="domain" description="C2H2-type" evidence="2">
    <location>
        <begin position="69"/>
        <end position="87"/>
    </location>
</feature>
<evidence type="ECO:0000259" key="2">
    <source>
        <dbReference type="PROSITE" id="PS50157"/>
    </source>
</evidence>
<evidence type="ECO:0000313" key="4">
    <source>
        <dbReference type="Proteomes" id="UP000054538"/>
    </source>
</evidence>
<dbReference type="PROSITE" id="PS50157">
    <property type="entry name" value="ZINC_FINGER_C2H2_2"/>
    <property type="match status" value="1"/>
</dbReference>
<sequence>CLWSPDGVPCLFSVPRDRRSIIDHLHQVHGVNPGNDKTPQKCLWDQCTKTMNKESIPRHILTVHLKKKAHCTECGLSFAREDSLKRH</sequence>
<evidence type="ECO:0000256" key="1">
    <source>
        <dbReference type="PROSITE-ProRule" id="PRU00042"/>
    </source>
</evidence>
<dbReference type="HOGENOM" id="CLU_126337_2_1_1"/>
<keyword evidence="1" id="KW-0862">Zinc</keyword>
<feature type="non-terminal residue" evidence="3">
    <location>
        <position position="1"/>
    </location>
</feature>
<name>A0A0D0C7W0_9AGAM</name>
<organism evidence="3 4">
    <name type="scientific">Paxillus rubicundulus Ve08.2h10</name>
    <dbReference type="NCBI Taxonomy" id="930991"/>
    <lineage>
        <taxon>Eukaryota</taxon>
        <taxon>Fungi</taxon>
        <taxon>Dikarya</taxon>
        <taxon>Basidiomycota</taxon>
        <taxon>Agaricomycotina</taxon>
        <taxon>Agaricomycetes</taxon>
        <taxon>Agaricomycetidae</taxon>
        <taxon>Boletales</taxon>
        <taxon>Paxilineae</taxon>
        <taxon>Paxillaceae</taxon>
        <taxon>Paxillus</taxon>
    </lineage>
</organism>
<gene>
    <name evidence="3" type="ORF">PAXRUDRAFT_85741</name>
</gene>
<keyword evidence="4" id="KW-1185">Reference proteome</keyword>
<dbReference type="AlphaFoldDB" id="A0A0D0C7W0"/>
<dbReference type="EMBL" id="KN826397">
    <property type="protein sequence ID" value="KIK79027.1"/>
    <property type="molecule type" value="Genomic_DNA"/>
</dbReference>
<dbReference type="Proteomes" id="UP000054538">
    <property type="component" value="Unassembled WGS sequence"/>
</dbReference>
<keyword evidence="1" id="KW-0479">Metal-binding</keyword>
<reference evidence="3 4" key="1">
    <citation type="submission" date="2014-04" db="EMBL/GenBank/DDBJ databases">
        <authorList>
            <consortium name="DOE Joint Genome Institute"/>
            <person name="Kuo A."/>
            <person name="Kohler A."/>
            <person name="Jargeat P."/>
            <person name="Nagy L.G."/>
            <person name="Floudas D."/>
            <person name="Copeland A."/>
            <person name="Barry K.W."/>
            <person name="Cichocki N."/>
            <person name="Veneault-Fourrey C."/>
            <person name="LaButti K."/>
            <person name="Lindquist E.A."/>
            <person name="Lipzen A."/>
            <person name="Lundell T."/>
            <person name="Morin E."/>
            <person name="Murat C."/>
            <person name="Sun H."/>
            <person name="Tunlid A."/>
            <person name="Henrissat B."/>
            <person name="Grigoriev I.V."/>
            <person name="Hibbett D.S."/>
            <person name="Martin F."/>
            <person name="Nordberg H.P."/>
            <person name="Cantor M.N."/>
            <person name="Hua S.X."/>
        </authorList>
    </citation>
    <scope>NUCLEOTIDE SEQUENCE [LARGE SCALE GENOMIC DNA]</scope>
    <source>
        <strain evidence="3 4">Ve08.2h10</strain>
    </source>
</reference>
<dbReference type="OrthoDB" id="6910977at2759"/>
<reference evidence="4" key="2">
    <citation type="submission" date="2015-01" db="EMBL/GenBank/DDBJ databases">
        <title>Evolutionary Origins and Diversification of the Mycorrhizal Mutualists.</title>
        <authorList>
            <consortium name="DOE Joint Genome Institute"/>
            <consortium name="Mycorrhizal Genomics Consortium"/>
            <person name="Kohler A."/>
            <person name="Kuo A."/>
            <person name="Nagy L.G."/>
            <person name="Floudas D."/>
            <person name="Copeland A."/>
            <person name="Barry K.W."/>
            <person name="Cichocki N."/>
            <person name="Veneault-Fourrey C."/>
            <person name="LaButti K."/>
            <person name="Lindquist E.A."/>
            <person name="Lipzen A."/>
            <person name="Lundell T."/>
            <person name="Morin E."/>
            <person name="Murat C."/>
            <person name="Riley R."/>
            <person name="Ohm R."/>
            <person name="Sun H."/>
            <person name="Tunlid A."/>
            <person name="Henrissat B."/>
            <person name="Grigoriev I.V."/>
            <person name="Hibbett D.S."/>
            <person name="Martin F."/>
        </authorList>
    </citation>
    <scope>NUCLEOTIDE SEQUENCE [LARGE SCALE GENOMIC DNA]</scope>
    <source>
        <strain evidence="4">Ve08.2h10</strain>
    </source>
</reference>
<dbReference type="InterPro" id="IPR013087">
    <property type="entry name" value="Znf_C2H2_type"/>
</dbReference>
<accession>A0A0D0C7W0</accession>
<evidence type="ECO:0000313" key="3">
    <source>
        <dbReference type="EMBL" id="KIK79027.1"/>
    </source>
</evidence>
<dbReference type="InParanoid" id="A0A0D0C7W0"/>